<evidence type="ECO:0000313" key="2">
    <source>
        <dbReference type="Proteomes" id="UP000007305"/>
    </source>
</evidence>
<dbReference type="Gramene" id="Zm00001eb406140_T001">
    <property type="protein sequence ID" value="Zm00001eb406140_P001"/>
    <property type="gene ID" value="Zm00001eb406140"/>
</dbReference>
<reference evidence="1" key="3">
    <citation type="submission" date="2021-05" db="UniProtKB">
        <authorList>
            <consortium name="EnsemblPlants"/>
        </authorList>
    </citation>
    <scope>IDENTIFICATION</scope>
    <source>
        <strain evidence="1">cv. B73</strain>
    </source>
</reference>
<protein>
    <submittedName>
        <fullName evidence="1">Uncharacterized protein</fullName>
    </submittedName>
</protein>
<organism evidence="1 2">
    <name type="scientific">Zea mays</name>
    <name type="common">Maize</name>
    <dbReference type="NCBI Taxonomy" id="4577"/>
    <lineage>
        <taxon>Eukaryota</taxon>
        <taxon>Viridiplantae</taxon>
        <taxon>Streptophyta</taxon>
        <taxon>Embryophyta</taxon>
        <taxon>Tracheophyta</taxon>
        <taxon>Spermatophyta</taxon>
        <taxon>Magnoliopsida</taxon>
        <taxon>Liliopsida</taxon>
        <taxon>Poales</taxon>
        <taxon>Poaceae</taxon>
        <taxon>PACMAD clade</taxon>
        <taxon>Panicoideae</taxon>
        <taxon>Andropogonodae</taxon>
        <taxon>Andropogoneae</taxon>
        <taxon>Tripsacinae</taxon>
        <taxon>Zea</taxon>
    </lineage>
</organism>
<reference evidence="2" key="1">
    <citation type="journal article" date="2009" name="Science">
        <title>The B73 maize genome: complexity, diversity, and dynamics.</title>
        <authorList>
            <person name="Schnable P.S."/>
            <person name="Ware D."/>
            <person name="Fulton R.S."/>
            <person name="Stein J.C."/>
            <person name="Wei F."/>
            <person name="Pasternak S."/>
            <person name="Liang C."/>
            <person name="Zhang J."/>
            <person name="Fulton L."/>
            <person name="Graves T.A."/>
            <person name="Minx P."/>
            <person name="Reily A.D."/>
            <person name="Courtney L."/>
            <person name="Kruchowski S.S."/>
            <person name="Tomlinson C."/>
            <person name="Strong C."/>
            <person name="Delehaunty K."/>
            <person name="Fronick C."/>
            <person name="Courtney B."/>
            <person name="Rock S.M."/>
            <person name="Belter E."/>
            <person name="Du F."/>
            <person name="Kim K."/>
            <person name="Abbott R.M."/>
            <person name="Cotton M."/>
            <person name="Levy A."/>
            <person name="Marchetto P."/>
            <person name="Ochoa K."/>
            <person name="Jackson S.M."/>
            <person name="Gillam B."/>
            <person name="Chen W."/>
            <person name="Yan L."/>
            <person name="Higginbotham J."/>
            <person name="Cardenas M."/>
            <person name="Waligorski J."/>
            <person name="Applebaum E."/>
            <person name="Phelps L."/>
            <person name="Falcone J."/>
            <person name="Kanchi K."/>
            <person name="Thane T."/>
            <person name="Scimone A."/>
            <person name="Thane N."/>
            <person name="Henke J."/>
            <person name="Wang T."/>
            <person name="Ruppert J."/>
            <person name="Shah N."/>
            <person name="Rotter K."/>
            <person name="Hodges J."/>
            <person name="Ingenthron E."/>
            <person name="Cordes M."/>
            <person name="Kohlberg S."/>
            <person name="Sgro J."/>
            <person name="Delgado B."/>
            <person name="Mead K."/>
            <person name="Chinwalla A."/>
            <person name="Leonard S."/>
            <person name="Crouse K."/>
            <person name="Collura K."/>
            <person name="Kudrna D."/>
            <person name="Currie J."/>
            <person name="He R."/>
            <person name="Angelova A."/>
            <person name="Rajasekar S."/>
            <person name="Mueller T."/>
            <person name="Lomeli R."/>
            <person name="Scara G."/>
            <person name="Ko A."/>
            <person name="Delaney K."/>
            <person name="Wissotski M."/>
            <person name="Lopez G."/>
            <person name="Campos D."/>
            <person name="Braidotti M."/>
            <person name="Ashley E."/>
            <person name="Golser W."/>
            <person name="Kim H."/>
            <person name="Lee S."/>
            <person name="Lin J."/>
            <person name="Dujmic Z."/>
            <person name="Kim W."/>
            <person name="Talag J."/>
            <person name="Zuccolo A."/>
            <person name="Fan C."/>
            <person name="Sebastian A."/>
            <person name="Kramer M."/>
            <person name="Spiegel L."/>
            <person name="Nascimento L."/>
            <person name="Zutavern T."/>
            <person name="Miller B."/>
            <person name="Ambroise C."/>
            <person name="Muller S."/>
            <person name="Spooner W."/>
            <person name="Narechania A."/>
            <person name="Ren L."/>
            <person name="Wei S."/>
            <person name="Kumari S."/>
            <person name="Faga B."/>
            <person name="Levy M.J."/>
            <person name="McMahan L."/>
            <person name="Van Buren P."/>
            <person name="Vaughn M.W."/>
            <person name="Ying K."/>
            <person name="Yeh C.-T."/>
            <person name="Emrich S.J."/>
            <person name="Jia Y."/>
            <person name="Kalyanaraman A."/>
            <person name="Hsia A.-P."/>
            <person name="Barbazuk W.B."/>
            <person name="Baucom R.S."/>
            <person name="Brutnell T.P."/>
            <person name="Carpita N.C."/>
            <person name="Chaparro C."/>
            <person name="Chia J.-M."/>
            <person name="Deragon J.-M."/>
            <person name="Estill J.C."/>
            <person name="Fu Y."/>
            <person name="Jeddeloh J.A."/>
            <person name="Han Y."/>
            <person name="Lee H."/>
            <person name="Li P."/>
            <person name="Lisch D.R."/>
            <person name="Liu S."/>
            <person name="Liu Z."/>
            <person name="Nagel D.H."/>
            <person name="McCann M.C."/>
            <person name="SanMiguel P."/>
            <person name="Myers A.M."/>
            <person name="Nettleton D."/>
            <person name="Nguyen J."/>
            <person name="Penning B.W."/>
            <person name="Ponnala L."/>
            <person name="Schneider K.L."/>
            <person name="Schwartz D.C."/>
            <person name="Sharma A."/>
            <person name="Soderlund C."/>
            <person name="Springer N.M."/>
            <person name="Sun Q."/>
            <person name="Wang H."/>
            <person name="Waterman M."/>
            <person name="Westerman R."/>
            <person name="Wolfgruber T.K."/>
            <person name="Yang L."/>
            <person name="Yu Y."/>
            <person name="Zhang L."/>
            <person name="Zhou S."/>
            <person name="Zhu Q."/>
            <person name="Bennetzen J.L."/>
            <person name="Dawe R.K."/>
            <person name="Jiang J."/>
            <person name="Jiang N."/>
            <person name="Presting G.G."/>
            <person name="Wessler S.R."/>
            <person name="Aluru S."/>
            <person name="Martienssen R.A."/>
            <person name="Clifton S.W."/>
            <person name="McCombie W.R."/>
            <person name="Wing R.A."/>
            <person name="Wilson R.K."/>
        </authorList>
    </citation>
    <scope>NUCLEOTIDE SEQUENCE [LARGE SCALE GENOMIC DNA]</scope>
    <source>
        <strain evidence="2">cv. B73</strain>
    </source>
</reference>
<keyword evidence="2" id="KW-1185">Reference proteome</keyword>
<reference evidence="1" key="2">
    <citation type="submission" date="2019-07" db="EMBL/GenBank/DDBJ databases">
        <authorList>
            <person name="Seetharam A."/>
            <person name="Woodhouse M."/>
            <person name="Cannon E."/>
        </authorList>
    </citation>
    <scope>NUCLEOTIDE SEQUENCE [LARGE SCALE GENOMIC DNA]</scope>
    <source>
        <strain evidence="1">cv. B73</strain>
    </source>
</reference>
<evidence type="ECO:0000313" key="1">
    <source>
        <dbReference type="EnsemblPlants" id="Zm00001eb406140_P001"/>
    </source>
</evidence>
<name>A0A804RC79_MAIZE</name>
<accession>A0A804RC79</accession>
<dbReference type="InParanoid" id="A0A804RC79"/>
<proteinExistence type="predicted"/>
<dbReference type="AlphaFoldDB" id="A0A804RC79"/>
<sequence length="177" mass="18095">MQGAGTAGPTYLVQSTVGLMGTPTETPHLEGMLAALAMLTPPPSRPVMLLRQLQVACRSAVDDARLLSERTPLQHAAEGDAALPIAYPRHGATDDVTSPQLTAADAVPAPAASSSSAAARTAAAATSCGWEEEERAAIIAGEKELLAGVSEVKKRLFVCMLASCDGWEQGGAMGGVV</sequence>
<dbReference type="Proteomes" id="UP000007305">
    <property type="component" value="Chromosome 10"/>
</dbReference>
<dbReference type="EnsemblPlants" id="Zm00001eb406140_T001">
    <property type="protein sequence ID" value="Zm00001eb406140_P001"/>
    <property type="gene ID" value="Zm00001eb406140"/>
</dbReference>